<evidence type="ECO:0000313" key="2">
    <source>
        <dbReference type="EMBL" id="CAE7158330.1"/>
    </source>
</evidence>
<sequence>IWAITPPTGPRQPLQYLGFRLWDIWGLDGEAARRGAVKLSEKGGVEYLAELLAGGPAWREASQTGPDKAKARPIIAVVRGRQEFGPRALGHRSLLAVPDESMRERMNRLKVRQWYRPVAPMIAEEALEEVFGFKYSSAYMEFAPMVQEEVRQRFPGIAHFDGTARHQSVSRTDEPWVHALLLAVGKRTGLAVLINTSFNSKGKPIANTVKVSLQMLDELEDLDYVVIEDWLFRTPRGS</sequence>
<dbReference type="OrthoDB" id="440129at2759"/>
<dbReference type="InterPro" id="IPR031730">
    <property type="entry name" value="Carbam_trans_C"/>
</dbReference>
<dbReference type="Proteomes" id="UP000649617">
    <property type="component" value="Unassembled WGS sequence"/>
</dbReference>
<accession>A0A812IQG8</accession>
<evidence type="ECO:0000313" key="3">
    <source>
        <dbReference type="Proteomes" id="UP000649617"/>
    </source>
</evidence>
<feature type="domain" description="Carbamoyltransferase C-terminal" evidence="1">
    <location>
        <begin position="72"/>
        <end position="232"/>
    </location>
</feature>
<organism evidence="2 3">
    <name type="scientific">Symbiodinium pilosum</name>
    <name type="common">Dinoflagellate</name>
    <dbReference type="NCBI Taxonomy" id="2952"/>
    <lineage>
        <taxon>Eukaryota</taxon>
        <taxon>Sar</taxon>
        <taxon>Alveolata</taxon>
        <taxon>Dinophyceae</taxon>
        <taxon>Suessiales</taxon>
        <taxon>Symbiodiniaceae</taxon>
        <taxon>Symbiodinium</taxon>
    </lineage>
</organism>
<reference evidence="2" key="1">
    <citation type="submission" date="2021-02" db="EMBL/GenBank/DDBJ databases">
        <authorList>
            <person name="Dougan E. K."/>
            <person name="Rhodes N."/>
            <person name="Thang M."/>
            <person name="Chan C."/>
        </authorList>
    </citation>
    <scope>NUCLEOTIDE SEQUENCE</scope>
</reference>
<proteinExistence type="predicted"/>
<dbReference type="PANTHER" id="PTHR34847">
    <property type="entry name" value="NODULATION PROTEIN U"/>
    <property type="match status" value="1"/>
</dbReference>
<feature type="non-terminal residue" evidence="2">
    <location>
        <position position="238"/>
    </location>
</feature>
<name>A0A812IQG8_SYMPI</name>
<protein>
    <submittedName>
        <fullName evidence="2">NolO protein</fullName>
    </submittedName>
</protein>
<dbReference type="AlphaFoldDB" id="A0A812IQG8"/>
<dbReference type="InterPro" id="IPR051338">
    <property type="entry name" value="NodU/CmcH_Carbamoyltrnsfr"/>
</dbReference>
<evidence type="ECO:0000259" key="1">
    <source>
        <dbReference type="Pfam" id="PF16861"/>
    </source>
</evidence>
<dbReference type="Gene3D" id="3.90.870.20">
    <property type="entry name" value="Carbamoyltransferase, C-terminal domain"/>
    <property type="match status" value="1"/>
</dbReference>
<gene>
    <name evidence="2" type="primary">nolO</name>
    <name evidence="2" type="ORF">SPIL2461_LOCUS409</name>
</gene>
<dbReference type="InterPro" id="IPR038152">
    <property type="entry name" value="Carbam_trans_C_sf"/>
</dbReference>
<comment type="caution">
    <text evidence="2">The sequence shown here is derived from an EMBL/GenBank/DDBJ whole genome shotgun (WGS) entry which is preliminary data.</text>
</comment>
<dbReference type="PANTHER" id="PTHR34847:SF1">
    <property type="entry name" value="NODULATION PROTEIN U"/>
    <property type="match status" value="1"/>
</dbReference>
<keyword evidence="3" id="KW-1185">Reference proteome</keyword>
<dbReference type="EMBL" id="CAJNIZ010000297">
    <property type="protein sequence ID" value="CAE7158330.1"/>
    <property type="molecule type" value="Genomic_DNA"/>
</dbReference>
<dbReference type="Pfam" id="PF16861">
    <property type="entry name" value="Carbam_trans_C"/>
    <property type="match status" value="1"/>
</dbReference>